<keyword evidence="7 10" id="KW-0378">Hydrolase</keyword>
<dbReference type="AlphaFoldDB" id="A0A974ZZK3"/>
<evidence type="ECO:0000256" key="8">
    <source>
        <dbReference type="ARBA" id="ARBA00022825"/>
    </source>
</evidence>
<comment type="similarity">
    <text evidence="3">Belongs to the peptidase S51 family.</text>
</comment>
<name>A0A974ZZK3_9BACT</name>
<dbReference type="InterPro" id="IPR029062">
    <property type="entry name" value="Class_I_gatase-like"/>
</dbReference>
<keyword evidence="10" id="KW-0121">Carboxypeptidase</keyword>
<dbReference type="GO" id="GO:0004180">
    <property type="term" value="F:carboxypeptidase activity"/>
    <property type="evidence" value="ECO:0007669"/>
    <property type="project" value="UniProtKB-KW"/>
</dbReference>
<dbReference type="EC" id="3.4.15.6" evidence="4"/>
<keyword evidence="8" id="KW-0720">Serine protease</keyword>
<dbReference type="Pfam" id="PF03575">
    <property type="entry name" value="Peptidase_S51"/>
    <property type="match status" value="1"/>
</dbReference>
<evidence type="ECO:0000313" key="10">
    <source>
        <dbReference type="EMBL" id="QSE96324.1"/>
    </source>
</evidence>
<dbReference type="KEGG" id="fuv:JR347_11965"/>
<dbReference type="GO" id="GO:0008241">
    <property type="term" value="F:peptidyl-dipeptidase activity"/>
    <property type="evidence" value="ECO:0007669"/>
    <property type="project" value="UniProtKB-EC"/>
</dbReference>
<proteinExistence type="inferred from homology"/>
<dbReference type="EMBL" id="CP070608">
    <property type="protein sequence ID" value="QSE96324.1"/>
    <property type="molecule type" value="Genomic_DNA"/>
</dbReference>
<keyword evidence="11" id="KW-1185">Reference proteome</keyword>
<feature type="chain" id="PRO_5036764896" description="Cyanophycinase" evidence="9">
    <location>
        <begin position="18"/>
        <end position="291"/>
    </location>
</feature>
<keyword evidence="9" id="KW-0732">Signal</keyword>
<dbReference type="Gene3D" id="3.40.50.880">
    <property type="match status" value="1"/>
</dbReference>
<evidence type="ECO:0000256" key="3">
    <source>
        <dbReference type="ARBA" id="ARBA00006534"/>
    </source>
</evidence>
<dbReference type="InterPro" id="IPR005320">
    <property type="entry name" value="Peptidase_S51"/>
</dbReference>
<sequence>MKQLYFLLFSISTLLLACNEQPVEEQSVNEVTNTAQGQLFIIGGGSRPPILVNKIIELANLKSGAYGIILPMSSSEPDSAIYYANLQFLNAGISNVVGMNFEKGDSPTPSQIDSIANASLIYISGGDQNKFMDIIAGTEIKEAIKTAYKKGSVIAGTSAGAAVMSELMITGNERNYPDYDNTLRSIESNNIITAQGLGLLTTAVVDQHFIKRGRYNRLFSVCIENPDLIGLGIDESTALIVSGDSAEVIGLSQVIRVINNDKQLRKNKHLLGAENLEVSVLLPGDKFALVK</sequence>
<dbReference type="GO" id="GO:0006508">
    <property type="term" value="P:proteolysis"/>
    <property type="evidence" value="ECO:0007669"/>
    <property type="project" value="UniProtKB-KW"/>
</dbReference>
<evidence type="ECO:0000256" key="2">
    <source>
        <dbReference type="ARBA" id="ARBA00002039"/>
    </source>
</evidence>
<dbReference type="CDD" id="cd03145">
    <property type="entry name" value="GAT1_cyanophycinase"/>
    <property type="match status" value="1"/>
</dbReference>
<feature type="signal peptide" evidence="9">
    <location>
        <begin position="1"/>
        <end position="17"/>
    </location>
</feature>
<comment type="function">
    <text evidence="2">Exopeptidase that catalyzes the hydrolytic cleavage of multi-L-arginyl-poly-L-aspartic acid (cyanophycin; a water-insoluble reserve polymer) into aspartate-arginine dipeptides.</text>
</comment>
<comment type="catalytic activity">
    <reaction evidence="1">
        <text>[L-4-(L-arginin-2-N-yl)aspartate](n) + H2O = [L-4-(L-arginin-2-N-yl)aspartate](n-1) + L-4-(L-arginin-2-N-yl)aspartate</text>
        <dbReference type="Rhea" id="RHEA:12845"/>
        <dbReference type="Rhea" id="RHEA-COMP:13728"/>
        <dbReference type="Rhea" id="RHEA-COMP:13734"/>
        <dbReference type="ChEBI" id="CHEBI:15377"/>
        <dbReference type="ChEBI" id="CHEBI:137986"/>
        <dbReference type="ChEBI" id="CHEBI:137991"/>
        <dbReference type="EC" id="3.4.15.6"/>
    </reaction>
</comment>
<dbReference type="SUPFAM" id="SSF52317">
    <property type="entry name" value="Class I glutamine amidotransferase-like"/>
    <property type="match status" value="1"/>
</dbReference>
<evidence type="ECO:0000256" key="7">
    <source>
        <dbReference type="ARBA" id="ARBA00022801"/>
    </source>
</evidence>
<dbReference type="PANTHER" id="PTHR36175:SF1">
    <property type="entry name" value="CYANOPHYCINASE"/>
    <property type="match status" value="1"/>
</dbReference>
<dbReference type="NCBIfam" id="TIGR02069">
    <property type="entry name" value="cyanophycinase"/>
    <property type="match status" value="1"/>
</dbReference>
<dbReference type="InterPro" id="IPR011811">
    <property type="entry name" value="Peptidase_S51_cyanophycinase"/>
</dbReference>
<keyword evidence="6" id="KW-0645">Protease</keyword>
<dbReference type="Proteomes" id="UP000662783">
    <property type="component" value="Chromosome"/>
</dbReference>
<evidence type="ECO:0000256" key="9">
    <source>
        <dbReference type="SAM" id="SignalP"/>
    </source>
</evidence>
<dbReference type="PANTHER" id="PTHR36175">
    <property type="entry name" value="CYANOPHYCINASE"/>
    <property type="match status" value="1"/>
</dbReference>
<dbReference type="GO" id="GO:0008236">
    <property type="term" value="F:serine-type peptidase activity"/>
    <property type="evidence" value="ECO:0007669"/>
    <property type="project" value="UniProtKB-KW"/>
</dbReference>
<evidence type="ECO:0000256" key="1">
    <source>
        <dbReference type="ARBA" id="ARBA00001092"/>
    </source>
</evidence>
<evidence type="ECO:0000313" key="11">
    <source>
        <dbReference type="Proteomes" id="UP000662783"/>
    </source>
</evidence>
<evidence type="ECO:0000256" key="4">
    <source>
        <dbReference type="ARBA" id="ARBA00013115"/>
    </source>
</evidence>
<dbReference type="PROSITE" id="PS51257">
    <property type="entry name" value="PROKAR_LIPOPROTEIN"/>
    <property type="match status" value="1"/>
</dbReference>
<protein>
    <recommendedName>
        <fullName evidence="5">Cyanophycinase</fullName>
        <ecNumber evidence="4">3.4.15.6</ecNumber>
    </recommendedName>
</protein>
<gene>
    <name evidence="10" type="ORF">JR347_11965</name>
</gene>
<dbReference type="RefSeq" id="WP_205720840.1">
    <property type="nucleotide sequence ID" value="NZ_CP070608.1"/>
</dbReference>
<evidence type="ECO:0000256" key="6">
    <source>
        <dbReference type="ARBA" id="ARBA00022670"/>
    </source>
</evidence>
<reference evidence="10" key="1">
    <citation type="submission" date="2021-02" db="EMBL/GenBank/DDBJ databases">
        <title>Fulvivirga sp. S481 isolated from sea water.</title>
        <authorList>
            <person name="Bae S.S."/>
            <person name="Baek K."/>
        </authorList>
    </citation>
    <scope>NUCLEOTIDE SEQUENCE</scope>
    <source>
        <strain evidence="10">S481</strain>
    </source>
</reference>
<organism evidence="10 11">
    <name type="scientific">Fulvivirga lutea</name>
    <dbReference type="NCBI Taxonomy" id="2810512"/>
    <lineage>
        <taxon>Bacteria</taxon>
        <taxon>Pseudomonadati</taxon>
        <taxon>Bacteroidota</taxon>
        <taxon>Cytophagia</taxon>
        <taxon>Cytophagales</taxon>
        <taxon>Fulvivirgaceae</taxon>
        <taxon>Fulvivirga</taxon>
    </lineage>
</organism>
<accession>A0A974ZZK3</accession>
<evidence type="ECO:0000256" key="5">
    <source>
        <dbReference type="ARBA" id="ARBA00015719"/>
    </source>
</evidence>